<proteinExistence type="predicted"/>
<comment type="caution">
    <text evidence="1">The sequence shown here is derived from an EMBL/GenBank/DDBJ whole genome shotgun (WGS) entry which is preliminary data.</text>
</comment>
<evidence type="ECO:0000313" key="1">
    <source>
        <dbReference type="EMBL" id="CAF4162544.1"/>
    </source>
</evidence>
<dbReference type="Proteomes" id="UP000663874">
    <property type="component" value="Unassembled WGS sequence"/>
</dbReference>
<protein>
    <submittedName>
        <fullName evidence="1">Uncharacterized protein</fullName>
    </submittedName>
</protein>
<gene>
    <name evidence="1" type="ORF">FNK824_LOCUS34264</name>
</gene>
<name>A0A819YS53_9BILA</name>
<dbReference type="AlphaFoldDB" id="A0A819YS53"/>
<organism evidence="1 2">
    <name type="scientific">Rotaria sordida</name>
    <dbReference type="NCBI Taxonomy" id="392033"/>
    <lineage>
        <taxon>Eukaryota</taxon>
        <taxon>Metazoa</taxon>
        <taxon>Spiralia</taxon>
        <taxon>Gnathifera</taxon>
        <taxon>Rotifera</taxon>
        <taxon>Eurotatoria</taxon>
        <taxon>Bdelloidea</taxon>
        <taxon>Philodinida</taxon>
        <taxon>Philodinidae</taxon>
        <taxon>Rotaria</taxon>
    </lineage>
</organism>
<reference evidence="1" key="1">
    <citation type="submission" date="2021-02" db="EMBL/GenBank/DDBJ databases">
        <authorList>
            <person name="Nowell W R."/>
        </authorList>
    </citation>
    <scope>NUCLEOTIDE SEQUENCE</scope>
</reference>
<sequence length="105" mass="11735">MPGTRLQVEKIEPHEKDKGITEVYLQEQSVAGKEAPMPILKSSEHQYEQMLSGITSKMAKPLLGSKFHCAGRHGTLVKINAINGKSTSNIELDPKPKEVYFDVWN</sequence>
<dbReference type="EMBL" id="CAJOBE010013291">
    <property type="protein sequence ID" value="CAF4162544.1"/>
    <property type="molecule type" value="Genomic_DNA"/>
</dbReference>
<accession>A0A819YS53</accession>
<evidence type="ECO:0000313" key="2">
    <source>
        <dbReference type="Proteomes" id="UP000663874"/>
    </source>
</evidence>